<evidence type="ECO:0000313" key="2">
    <source>
        <dbReference type="EMBL" id="EXB53007.1"/>
    </source>
</evidence>
<evidence type="ECO:0000256" key="1">
    <source>
        <dbReference type="SAM" id="MobiDB-lite"/>
    </source>
</evidence>
<gene>
    <name evidence="2" type="ORF">L484_018891</name>
</gene>
<proteinExistence type="predicted"/>
<feature type="region of interest" description="Disordered" evidence="1">
    <location>
        <begin position="88"/>
        <end position="111"/>
    </location>
</feature>
<feature type="compositionally biased region" description="Basic and acidic residues" evidence="1">
    <location>
        <begin position="96"/>
        <end position="111"/>
    </location>
</feature>
<dbReference type="Proteomes" id="UP000030645">
    <property type="component" value="Unassembled WGS sequence"/>
</dbReference>
<reference evidence="3" key="1">
    <citation type="submission" date="2013-01" db="EMBL/GenBank/DDBJ databases">
        <title>Draft Genome Sequence of a Mulberry Tree, Morus notabilis C.K. Schneid.</title>
        <authorList>
            <person name="He N."/>
            <person name="Zhao S."/>
        </authorList>
    </citation>
    <scope>NUCLEOTIDE SEQUENCE</scope>
</reference>
<name>W9QSA5_9ROSA</name>
<organism evidence="2 3">
    <name type="scientific">Morus notabilis</name>
    <dbReference type="NCBI Taxonomy" id="981085"/>
    <lineage>
        <taxon>Eukaryota</taxon>
        <taxon>Viridiplantae</taxon>
        <taxon>Streptophyta</taxon>
        <taxon>Embryophyta</taxon>
        <taxon>Tracheophyta</taxon>
        <taxon>Spermatophyta</taxon>
        <taxon>Magnoliopsida</taxon>
        <taxon>eudicotyledons</taxon>
        <taxon>Gunneridae</taxon>
        <taxon>Pentapetalae</taxon>
        <taxon>rosids</taxon>
        <taxon>fabids</taxon>
        <taxon>Rosales</taxon>
        <taxon>Moraceae</taxon>
        <taxon>Moreae</taxon>
        <taxon>Morus</taxon>
    </lineage>
</organism>
<dbReference type="AlphaFoldDB" id="W9QSA5"/>
<sequence>MYNPFLLGQNTKKFYPAPTQRLYRPAPRRPFHYSVYDLLQHHRPGYLIGRFASELRRRCLIFFFSHLSLTSSLCSLLSVNSFLFTHSAGNPSTAPPEEKMAKEGSIQRKAA</sequence>
<keyword evidence="3" id="KW-1185">Reference proteome</keyword>
<protein>
    <submittedName>
        <fullName evidence="2">Uncharacterized protein</fullName>
    </submittedName>
</protein>
<dbReference type="EMBL" id="KE344077">
    <property type="protein sequence ID" value="EXB53007.1"/>
    <property type="molecule type" value="Genomic_DNA"/>
</dbReference>
<accession>W9QSA5</accession>
<evidence type="ECO:0000313" key="3">
    <source>
        <dbReference type="Proteomes" id="UP000030645"/>
    </source>
</evidence>